<keyword evidence="8 14" id="KW-0406">Ion transport</keyword>
<reference evidence="15" key="2">
    <citation type="submission" date="2020-08" db="EMBL/GenBank/DDBJ databases">
        <title>Changes in the skin microbiome associated with squamous cell carcinoma in transplant recipients.</title>
        <authorList>
            <person name="Zaugg J."/>
            <person name="Krueger A."/>
            <person name="Lachner N."/>
        </authorList>
    </citation>
    <scope>NUCLEOTIDE SEQUENCE</scope>
    <source>
        <strain evidence="15">R5988</strain>
    </source>
</reference>
<dbReference type="GeneID" id="50018440"/>
<evidence type="ECO:0000256" key="11">
    <source>
        <dbReference type="ARBA" id="ARBA00035120"/>
    </source>
</evidence>
<accession>A0A2G7HZK1</accession>
<dbReference type="Proteomes" id="UP000622362">
    <property type="component" value="Unassembled WGS sequence"/>
</dbReference>
<feature type="binding site" evidence="14">
    <location>
        <position position="71"/>
    </location>
    <ligand>
        <name>Na(+)</name>
        <dbReference type="ChEBI" id="CHEBI:29101"/>
        <note>structural</note>
    </ligand>
</feature>
<dbReference type="OMA" id="NDKWLNG"/>
<keyword evidence="6 14" id="KW-1133">Transmembrane helix</keyword>
<evidence type="ECO:0000256" key="1">
    <source>
        <dbReference type="ARBA" id="ARBA00004651"/>
    </source>
</evidence>
<dbReference type="InterPro" id="IPR003691">
    <property type="entry name" value="FluC"/>
</dbReference>
<organism evidence="15 19">
    <name type="scientific">Staphylococcus epidermidis</name>
    <dbReference type="NCBI Taxonomy" id="1282"/>
    <lineage>
        <taxon>Bacteria</taxon>
        <taxon>Bacillati</taxon>
        <taxon>Bacillota</taxon>
        <taxon>Bacilli</taxon>
        <taxon>Bacillales</taxon>
        <taxon>Staphylococcaceae</taxon>
        <taxon>Staphylococcus</taxon>
    </lineage>
</organism>
<feature type="transmembrane region" description="Helical" evidence="14">
    <location>
        <begin position="67"/>
        <end position="87"/>
    </location>
</feature>
<keyword evidence="3 14" id="KW-1003">Cell membrane</keyword>
<comment type="activity regulation">
    <text evidence="14">Na(+) is not transported, but it plays an essential structural role and its presence is essential for fluoride channel function.</text>
</comment>
<evidence type="ECO:0000256" key="14">
    <source>
        <dbReference type="HAMAP-Rule" id="MF_00454"/>
    </source>
</evidence>
<dbReference type="EMBL" id="JACGQI010000001">
    <property type="protein sequence ID" value="MBF2228845.1"/>
    <property type="molecule type" value="Genomic_DNA"/>
</dbReference>
<feature type="binding site" evidence="14">
    <location>
        <position position="74"/>
    </location>
    <ligand>
        <name>Na(+)</name>
        <dbReference type="ChEBI" id="CHEBI:29101"/>
        <note>structural</note>
    </ligand>
</feature>
<evidence type="ECO:0000313" key="17">
    <source>
        <dbReference type="EMBL" id="PIH10076.1"/>
    </source>
</evidence>
<feature type="transmembrane region" description="Helical" evidence="14">
    <location>
        <begin position="93"/>
        <end position="114"/>
    </location>
</feature>
<dbReference type="HAMAP" id="MF_00454">
    <property type="entry name" value="FluC"/>
    <property type="match status" value="1"/>
</dbReference>
<feature type="transmembrane region" description="Helical" evidence="14">
    <location>
        <begin position="5"/>
        <end position="23"/>
    </location>
</feature>
<keyword evidence="7 14" id="KW-0915">Sodium</keyword>
<comment type="function">
    <text evidence="13 14">Fluoride-specific ion channel. Important for reducing fluoride concentration in the cell, thus reducing its toxicity.</text>
</comment>
<dbReference type="Pfam" id="PF02537">
    <property type="entry name" value="CRCB"/>
    <property type="match status" value="1"/>
</dbReference>
<evidence type="ECO:0000313" key="15">
    <source>
        <dbReference type="EMBL" id="MBF2228845.1"/>
    </source>
</evidence>
<dbReference type="PANTHER" id="PTHR28259:SF16">
    <property type="entry name" value="FLUORIDE-SPECIFIC ION CHANNEL FLUC 2"/>
    <property type="match status" value="1"/>
</dbReference>
<sequence>MQYLYIFVGGALGALIRFCLSMLNEGSTIPLGTFVANLLGAFLMGSIGALSLSLFKTHPNIKKGLTTGLLGALTTFSTFQFELVTLFNQHHFILFTIYGVTSYILGILSCYLGVKIGGRFS</sequence>
<dbReference type="GO" id="GO:0062054">
    <property type="term" value="F:fluoride channel activity"/>
    <property type="evidence" value="ECO:0007669"/>
    <property type="project" value="UniProtKB-UniRule"/>
</dbReference>
<gene>
    <name evidence="14 15" type="primary">crcB</name>
    <name evidence="14" type="synonym">fluC</name>
    <name evidence="17" type="ORF">CTJ08_06730</name>
    <name evidence="15" type="ORF">H3963_00010</name>
    <name evidence="16" type="ORF">I3V53_11655</name>
</gene>
<evidence type="ECO:0000256" key="10">
    <source>
        <dbReference type="ARBA" id="ARBA00023303"/>
    </source>
</evidence>
<keyword evidence="2 14" id="KW-0813">Transport</keyword>
<dbReference type="Proteomes" id="UP000228502">
    <property type="component" value="Unassembled WGS sequence"/>
</dbReference>
<evidence type="ECO:0000256" key="4">
    <source>
        <dbReference type="ARBA" id="ARBA00022692"/>
    </source>
</evidence>
<evidence type="ECO:0000313" key="19">
    <source>
        <dbReference type="Proteomes" id="UP000648077"/>
    </source>
</evidence>
<reference evidence="16" key="3">
    <citation type="submission" date="2020-11" db="EMBL/GenBank/DDBJ databases">
        <title>Molecular epidemiology and genomic profiles of multidrug-resistant bacteria collected from clinical sources in South Africa.</title>
        <authorList>
            <person name="Asante J."/>
            <person name="Amoako D.G."/>
        </authorList>
    </citation>
    <scope>NUCLEOTIDE SEQUENCE</scope>
    <source>
        <strain evidence="16">C68</strain>
    </source>
</reference>
<feature type="transmembrane region" description="Helical" evidence="14">
    <location>
        <begin position="29"/>
        <end position="55"/>
    </location>
</feature>
<dbReference type="NCBIfam" id="NF010797">
    <property type="entry name" value="PRK14201.1"/>
    <property type="match status" value="1"/>
</dbReference>
<comment type="similarity">
    <text evidence="11 14">Belongs to the fluoride channel Fluc/FEX (TC 1.A.43) family.</text>
</comment>
<dbReference type="Proteomes" id="UP000648077">
    <property type="component" value="Unassembled WGS sequence"/>
</dbReference>
<comment type="subcellular location">
    <subcellularLocation>
        <location evidence="1 14">Cell membrane</location>
        <topology evidence="1 14">Multi-pass membrane protein</topology>
    </subcellularLocation>
</comment>
<dbReference type="EMBL" id="JADPYN010000037">
    <property type="protein sequence ID" value="MBF9304715.1"/>
    <property type="molecule type" value="Genomic_DNA"/>
</dbReference>
<evidence type="ECO:0000313" key="18">
    <source>
        <dbReference type="Proteomes" id="UP000228502"/>
    </source>
</evidence>
<proteinExistence type="inferred from homology"/>
<comment type="catalytic activity">
    <reaction evidence="12">
        <text>fluoride(in) = fluoride(out)</text>
        <dbReference type="Rhea" id="RHEA:76159"/>
        <dbReference type="ChEBI" id="CHEBI:17051"/>
    </reaction>
    <physiologicalReaction direction="left-to-right" evidence="12">
        <dbReference type="Rhea" id="RHEA:76160"/>
    </physiologicalReaction>
</comment>
<dbReference type="SMR" id="A0A2G7HZK1"/>
<keyword evidence="9 14" id="KW-0472">Membrane</keyword>
<keyword evidence="10 14" id="KW-0407">Ion channel</keyword>
<evidence type="ECO:0000256" key="3">
    <source>
        <dbReference type="ARBA" id="ARBA00022475"/>
    </source>
</evidence>
<evidence type="ECO:0000256" key="8">
    <source>
        <dbReference type="ARBA" id="ARBA00023065"/>
    </source>
</evidence>
<evidence type="ECO:0000256" key="2">
    <source>
        <dbReference type="ARBA" id="ARBA00022448"/>
    </source>
</evidence>
<evidence type="ECO:0000256" key="12">
    <source>
        <dbReference type="ARBA" id="ARBA00035585"/>
    </source>
</evidence>
<comment type="caution">
    <text evidence="15">The sequence shown here is derived from an EMBL/GenBank/DDBJ whole genome shotgun (WGS) entry which is preliminary data.</text>
</comment>
<keyword evidence="4 14" id="KW-0812">Transmembrane</keyword>
<dbReference type="GO" id="GO:0140114">
    <property type="term" value="P:cellular detoxification of fluoride"/>
    <property type="evidence" value="ECO:0007669"/>
    <property type="project" value="UniProtKB-UniRule"/>
</dbReference>
<dbReference type="AlphaFoldDB" id="A0A2G7HZK1"/>
<dbReference type="PANTHER" id="PTHR28259">
    <property type="entry name" value="FLUORIDE EXPORT PROTEIN 1-RELATED"/>
    <property type="match status" value="1"/>
</dbReference>
<dbReference type="GO" id="GO:0005886">
    <property type="term" value="C:plasma membrane"/>
    <property type="evidence" value="ECO:0007669"/>
    <property type="project" value="UniProtKB-SubCell"/>
</dbReference>
<keyword evidence="5 14" id="KW-0479">Metal-binding</keyword>
<dbReference type="RefSeq" id="WP_001830726.1">
    <property type="nucleotide sequence ID" value="NZ_AP019721.1"/>
</dbReference>
<name>A0A2G7HZK1_STAEP</name>
<evidence type="ECO:0000256" key="6">
    <source>
        <dbReference type="ARBA" id="ARBA00022989"/>
    </source>
</evidence>
<evidence type="ECO:0000256" key="5">
    <source>
        <dbReference type="ARBA" id="ARBA00022723"/>
    </source>
</evidence>
<dbReference type="KEGG" id="seps:DP17_403"/>
<evidence type="ECO:0000313" key="16">
    <source>
        <dbReference type="EMBL" id="MBF9304715.1"/>
    </source>
</evidence>
<evidence type="ECO:0000256" key="13">
    <source>
        <dbReference type="ARBA" id="ARBA00049940"/>
    </source>
</evidence>
<reference evidence="17 18" key="1">
    <citation type="submission" date="2017-10" db="EMBL/GenBank/DDBJ databases">
        <title>genome sequences of Staph epi in chlorhexidine trial.</title>
        <authorList>
            <person name="Greninger A.L."/>
            <person name="Addetia A."/>
            <person name="Qin X."/>
            <person name="Zerr D."/>
        </authorList>
    </citation>
    <scope>NUCLEOTIDE SEQUENCE [LARGE SCALE GENOMIC DNA]</scope>
    <source>
        <strain evidence="17 18">SCH-17</strain>
    </source>
</reference>
<evidence type="ECO:0000256" key="9">
    <source>
        <dbReference type="ARBA" id="ARBA00023136"/>
    </source>
</evidence>
<dbReference type="OrthoDB" id="9799631at2"/>
<protein>
    <recommendedName>
        <fullName evidence="14">Fluoride-specific ion channel FluC</fullName>
    </recommendedName>
</protein>
<evidence type="ECO:0000256" key="7">
    <source>
        <dbReference type="ARBA" id="ARBA00023053"/>
    </source>
</evidence>
<dbReference type="EMBL" id="PEJG01000007">
    <property type="protein sequence ID" value="PIH10076.1"/>
    <property type="molecule type" value="Genomic_DNA"/>
</dbReference>
<dbReference type="GO" id="GO:0046872">
    <property type="term" value="F:metal ion binding"/>
    <property type="evidence" value="ECO:0007669"/>
    <property type="project" value="UniProtKB-KW"/>
</dbReference>